<keyword evidence="2" id="KW-1185">Reference proteome</keyword>
<protein>
    <submittedName>
        <fullName evidence="1">Uncharacterized protein YukE</fullName>
    </submittedName>
</protein>
<accession>A0A495JCK5</accession>
<comment type="caution">
    <text evidence="1">The sequence shown here is derived from an EMBL/GenBank/DDBJ whole genome shotgun (WGS) entry which is preliminary data.</text>
</comment>
<dbReference type="RefSeq" id="WP_121154997.1">
    <property type="nucleotide sequence ID" value="NZ_RBKT01000001.1"/>
</dbReference>
<gene>
    <name evidence="1" type="ORF">BDK92_1005</name>
</gene>
<dbReference type="EMBL" id="RBKT01000001">
    <property type="protein sequence ID" value="RKR86740.1"/>
    <property type="molecule type" value="Genomic_DNA"/>
</dbReference>
<evidence type="ECO:0000313" key="2">
    <source>
        <dbReference type="Proteomes" id="UP000277671"/>
    </source>
</evidence>
<dbReference type="Pfam" id="PF06013">
    <property type="entry name" value="WXG100"/>
    <property type="match status" value="1"/>
</dbReference>
<sequence length="96" mass="10186">MATYTVDLSDIDLAETQLKAVTDKLLASAQELKNKVDQYAAANAGAAIENYGAVQQQWDLGMNQVREGAAKAGQVLHMIGETYHEGDTAGASLFVA</sequence>
<dbReference type="AlphaFoldDB" id="A0A495JCK5"/>
<dbReference type="OrthoDB" id="3785978at2"/>
<dbReference type="InterPro" id="IPR010310">
    <property type="entry name" value="T7SS_ESAT-6-like"/>
</dbReference>
<proteinExistence type="predicted"/>
<organism evidence="1 2">
    <name type="scientific">Micromonospora pisi</name>
    <dbReference type="NCBI Taxonomy" id="589240"/>
    <lineage>
        <taxon>Bacteria</taxon>
        <taxon>Bacillati</taxon>
        <taxon>Actinomycetota</taxon>
        <taxon>Actinomycetes</taxon>
        <taxon>Micromonosporales</taxon>
        <taxon>Micromonosporaceae</taxon>
        <taxon>Micromonospora</taxon>
    </lineage>
</organism>
<dbReference type="SUPFAM" id="SSF140453">
    <property type="entry name" value="EsxAB dimer-like"/>
    <property type="match status" value="1"/>
</dbReference>
<evidence type="ECO:0000313" key="1">
    <source>
        <dbReference type="EMBL" id="RKR86740.1"/>
    </source>
</evidence>
<name>A0A495JCK5_9ACTN</name>
<dbReference type="Gene3D" id="1.10.287.1060">
    <property type="entry name" value="ESAT-6-like"/>
    <property type="match status" value="1"/>
</dbReference>
<dbReference type="InterPro" id="IPR036689">
    <property type="entry name" value="ESAT-6-like_sf"/>
</dbReference>
<dbReference type="Proteomes" id="UP000277671">
    <property type="component" value="Unassembled WGS sequence"/>
</dbReference>
<reference evidence="1 2" key="1">
    <citation type="submission" date="2018-10" db="EMBL/GenBank/DDBJ databases">
        <title>Sequencing the genomes of 1000 actinobacteria strains.</title>
        <authorList>
            <person name="Klenk H.-P."/>
        </authorList>
    </citation>
    <scope>NUCLEOTIDE SEQUENCE [LARGE SCALE GENOMIC DNA]</scope>
    <source>
        <strain evidence="1 2">DSM 45175</strain>
    </source>
</reference>